<proteinExistence type="predicted"/>
<dbReference type="AlphaFoldDB" id="A0AA39GUY2"/>
<dbReference type="EMBL" id="JAUCMV010000005">
    <property type="protein sequence ID" value="KAK0394050.1"/>
    <property type="molecule type" value="Genomic_DNA"/>
</dbReference>
<sequence length="67" mass="7333">MMDNSIQLVKRLSAHMGPIDLGGKRGQGYELNGHHSKVLRLQYAEEKERPLSAGAAGTFAGTKKIRI</sequence>
<comment type="caution">
    <text evidence="1">The sequence shown here is derived from an EMBL/GenBank/DDBJ whole genome shotgun (WGS) entry which is preliminary data.</text>
</comment>
<organism evidence="1 2">
    <name type="scientific">Steinernema hermaphroditum</name>
    <dbReference type="NCBI Taxonomy" id="289476"/>
    <lineage>
        <taxon>Eukaryota</taxon>
        <taxon>Metazoa</taxon>
        <taxon>Ecdysozoa</taxon>
        <taxon>Nematoda</taxon>
        <taxon>Chromadorea</taxon>
        <taxon>Rhabditida</taxon>
        <taxon>Tylenchina</taxon>
        <taxon>Panagrolaimomorpha</taxon>
        <taxon>Strongyloidoidea</taxon>
        <taxon>Steinernematidae</taxon>
        <taxon>Steinernema</taxon>
    </lineage>
</organism>
<reference evidence="1" key="1">
    <citation type="submission" date="2023-06" db="EMBL/GenBank/DDBJ databases">
        <title>Genomic analysis of the entomopathogenic nematode Steinernema hermaphroditum.</title>
        <authorList>
            <person name="Schwarz E.M."/>
            <person name="Heppert J.K."/>
            <person name="Baniya A."/>
            <person name="Schwartz H.T."/>
            <person name="Tan C.-H."/>
            <person name="Antoshechkin I."/>
            <person name="Sternberg P.W."/>
            <person name="Goodrich-Blair H."/>
            <person name="Dillman A.R."/>
        </authorList>
    </citation>
    <scope>NUCLEOTIDE SEQUENCE</scope>
    <source>
        <strain evidence="1">PS9179</strain>
        <tissue evidence="1">Whole animal</tissue>
    </source>
</reference>
<evidence type="ECO:0000313" key="1">
    <source>
        <dbReference type="EMBL" id="KAK0394050.1"/>
    </source>
</evidence>
<keyword evidence="2" id="KW-1185">Reference proteome</keyword>
<dbReference type="Proteomes" id="UP001175271">
    <property type="component" value="Unassembled WGS sequence"/>
</dbReference>
<protein>
    <submittedName>
        <fullName evidence="1">Uncharacterized protein</fullName>
    </submittedName>
</protein>
<accession>A0AA39GUY2</accession>
<evidence type="ECO:0000313" key="2">
    <source>
        <dbReference type="Proteomes" id="UP001175271"/>
    </source>
</evidence>
<gene>
    <name evidence="1" type="ORF">QR680_000545</name>
</gene>
<name>A0AA39GUY2_9BILA</name>